<evidence type="ECO:0000256" key="1">
    <source>
        <dbReference type="ARBA" id="ARBA00000843"/>
    </source>
</evidence>
<dbReference type="SUPFAM" id="SSF48150">
    <property type="entry name" value="DNA-glycosylase"/>
    <property type="match status" value="1"/>
</dbReference>
<dbReference type="GO" id="GO:0000701">
    <property type="term" value="F:purine-specific mismatch base pair DNA N-glycosylase activity"/>
    <property type="evidence" value="ECO:0007669"/>
    <property type="project" value="UniProtKB-EC"/>
</dbReference>
<evidence type="ECO:0000256" key="3">
    <source>
        <dbReference type="ARBA" id="ARBA00002933"/>
    </source>
</evidence>
<protein>
    <recommendedName>
        <fullName evidence="6">Adenine DNA glycosylase</fullName>
        <ecNumber evidence="5">3.2.2.31</ecNumber>
    </recommendedName>
</protein>
<organism evidence="17 18">
    <name type="scientific">Holdemania filiformis DSM 12042</name>
    <dbReference type="NCBI Taxonomy" id="545696"/>
    <lineage>
        <taxon>Bacteria</taxon>
        <taxon>Bacillati</taxon>
        <taxon>Bacillota</taxon>
        <taxon>Erysipelotrichia</taxon>
        <taxon>Erysipelotrichales</taxon>
        <taxon>Erysipelotrichaceae</taxon>
        <taxon>Holdemania</taxon>
    </lineage>
</organism>
<feature type="region of interest" description="Disordered" evidence="15">
    <location>
        <begin position="351"/>
        <end position="381"/>
    </location>
</feature>
<evidence type="ECO:0000256" key="5">
    <source>
        <dbReference type="ARBA" id="ARBA00012045"/>
    </source>
</evidence>
<dbReference type="InterPro" id="IPR003651">
    <property type="entry name" value="Endonuclease3_FeS-loop_motif"/>
</dbReference>
<evidence type="ECO:0000256" key="11">
    <source>
        <dbReference type="ARBA" id="ARBA00023004"/>
    </source>
</evidence>
<comment type="catalytic activity">
    <reaction evidence="1">
        <text>Hydrolyzes free adenine bases from 7,8-dihydro-8-oxoguanine:adenine mismatched double-stranded DNA, leaving an apurinic site.</text>
        <dbReference type="EC" id="3.2.2.31"/>
    </reaction>
</comment>
<dbReference type="InterPro" id="IPR023170">
    <property type="entry name" value="HhH_base_excis_C"/>
</dbReference>
<dbReference type="EC" id="3.2.2.31" evidence="5"/>
<evidence type="ECO:0000313" key="17">
    <source>
        <dbReference type="EMBL" id="EEF67722.1"/>
    </source>
</evidence>
<comment type="cofactor">
    <cofactor evidence="2">
        <name>[4Fe-4S] cluster</name>
        <dbReference type="ChEBI" id="CHEBI:49883"/>
    </cofactor>
</comment>
<proteinExistence type="inferred from homology"/>
<dbReference type="InterPro" id="IPR015797">
    <property type="entry name" value="NUDIX_hydrolase-like_dom_sf"/>
</dbReference>
<reference evidence="17 18" key="1">
    <citation type="submission" date="2008-12" db="EMBL/GenBank/DDBJ databases">
        <authorList>
            <person name="Fulton L."/>
            <person name="Clifton S."/>
            <person name="Fulton B."/>
            <person name="Xu J."/>
            <person name="Minx P."/>
            <person name="Pepin K.H."/>
            <person name="Johnson M."/>
            <person name="Bhonagiri V."/>
            <person name="Nash W.E."/>
            <person name="Mardis E.R."/>
            <person name="Wilson R.K."/>
        </authorList>
    </citation>
    <scope>NUCLEOTIDE SEQUENCE [LARGE SCALE GENOMIC DNA]</scope>
    <source>
        <strain evidence="17 18">DSM 12042</strain>
    </source>
</reference>
<dbReference type="PANTHER" id="PTHR42944:SF1">
    <property type="entry name" value="ADENINE DNA GLYCOSYLASE"/>
    <property type="match status" value="1"/>
</dbReference>
<feature type="compositionally biased region" description="Polar residues" evidence="15">
    <location>
        <begin position="357"/>
        <end position="367"/>
    </location>
</feature>
<evidence type="ECO:0000256" key="14">
    <source>
        <dbReference type="ARBA" id="ARBA00023295"/>
    </source>
</evidence>
<dbReference type="GO" id="GO:0006298">
    <property type="term" value="P:mismatch repair"/>
    <property type="evidence" value="ECO:0007669"/>
    <property type="project" value="TreeGrafter"/>
</dbReference>
<evidence type="ECO:0000256" key="12">
    <source>
        <dbReference type="ARBA" id="ARBA00023014"/>
    </source>
</evidence>
<keyword evidence="9" id="KW-0227">DNA damage</keyword>
<dbReference type="AlphaFoldDB" id="B9Y8G7"/>
<accession>B9Y8G7</accession>
<evidence type="ECO:0000256" key="6">
    <source>
        <dbReference type="ARBA" id="ARBA00022023"/>
    </source>
</evidence>
<dbReference type="SMART" id="SM00478">
    <property type="entry name" value="ENDO3c"/>
    <property type="match status" value="1"/>
</dbReference>
<keyword evidence="10 17" id="KW-0378">Hydrolase</keyword>
<dbReference type="InterPro" id="IPR005760">
    <property type="entry name" value="A/G_AdeGlyc_MutY"/>
</dbReference>
<keyword evidence="7" id="KW-0004">4Fe-4S</keyword>
<dbReference type="SUPFAM" id="SSF55811">
    <property type="entry name" value="Nudix"/>
    <property type="match status" value="1"/>
</dbReference>
<gene>
    <name evidence="17" type="primary">mutY</name>
    <name evidence="17" type="ORF">HOLDEFILI_02114</name>
</gene>
<evidence type="ECO:0000256" key="2">
    <source>
        <dbReference type="ARBA" id="ARBA00001966"/>
    </source>
</evidence>
<dbReference type="InterPro" id="IPR029119">
    <property type="entry name" value="MutY_C"/>
</dbReference>
<evidence type="ECO:0000313" key="18">
    <source>
        <dbReference type="Proteomes" id="UP000005950"/>
    </source>
</evidence>
<dbReference type="PROSITE" id="PS01155">
    <property type="entry name" value="ENDONUCLEASE_III_2"/>
    <property type="match status" value="1"/>
</dbReference>
<keyword evidence="11" id="KW-0408">Iron</keyword>
<reference evidence="17 18" key="2">
    <citation type="submission" date="2009-02" db="EMBL/GenBank/DDBJ databases">
        <title>Draft genome sequence of Holdemania filiformis DSM 12042.</title>
        <authorList>
            <person name="Sudarsanam P."/>
            <person name="Ley R."/>
            <person name="Guruge J."/>
            <person name="Turnbaugh P.J."/>
            <person name="Mahowald M."/>
            <person name="Liep D."/>
            <person name="Gordon J."/>
        </authorList>
    </citation>
    <scope>NUCLEOTIDE SEQUENCE [LARGE SCALE GENOMIC DNA]</scope>
    <source>
        <strain evidence="17 18">DSM 12042</strain>
    </source>
</reference>
<keyword evidence="14 17" id="KW-0326">Glycosidase</keyword>
<dbReference type="InterPro" id="IPR044298">
    <property type="entry name" value="MIG/MutY"/>
</dbReference>
<evidence type="ECO:0000256" key="13">
    <source>
        <dbReference type="ARBA" id="ARBA00023204"/>
    </source>
</evidence>
<evidence type="ECO:0000256" key="7">
    <source>
        <dbReference type="ARBA" id="ARBA00022485"/>
    </source>
</evidence>
<dbReference type="GO" id="GO:0051539">
    <property type="term" value="F:4 iron, 4 sulfur cluster binding"/>
    <property type="evidence" value="ECO:0007669"/>
    <property type="project" value="UniProtKB-KW"/>
</dbReference>
<dbReference type="Pfam" id="PF14815">
    <property type="entry name" value="NUDIX_4"/>
    <property type="match status" value="1"/>
</dbReference>
<dbReference type="SMART" id="SM00525">
    <property type="entry name" value="FES"/>
    <property type="match status" value="1"/>
</dbReference>
<evidence type="ECO:0000256" key="8">
    <source>
        <dbReference type="ARBA" id="ARBA00022723"/>
    </source>
</evidence>
<dbReference type="GO" id="GO:0035485">
    <property type="term" value="F:adenine/guanine mispair binding"/>
    <property type="evidence" value="ECO:0007669"/>
    <property type="project" value="TreeGrafter"/>
</dbReference>
<keyword evidence="8" id="KW-0479">Metal-binding</keyword>
<dbReference type="Gene3D" id="1.10.340.30">
    <property type="entry name" value="Hypothetical protein, domain 2"/>
    <property type="match status" value="1"/>
</dbReference>
<evidence type="ECO:0000256" key="15">
    <source>
        <dbReference type="SAM" id="MobiDB-lite"/>
    </source>
</evidence>
<dbReference type="GO" id="GO:0006284">
    <property type="term" value="P:base-excision repair"/>
    <property type="evidence" value="ECO:0007669"/>
    <property type="project" value="InterPro"/>
</dbReference>
<dbReference type="STRING" id="545696.HOLDEFILI_02114"/>
<dbReference type="Gene3D" id="3.90.79.10">
    <property type="entry name" value="Nucleoside Triphosphate Pyrophosphohydrolase"/>
    <property type="match status" value="1"/>
</dbReference>
<evidence type="ECO:0000256" key="9">
    <source>
        <dbReference type="ARBA" id="ARBA00022763"/>
    </source>
</evidence>
<dbReference type="Pfam" id="PF00633">
    <property type="entry name" value="HHH"/>
    <property type="match status" value="1"/>
</dbReference>
<keyword evidence="13" id="KW-0234">DNA repair</keyword>
<dbReference type="Pfam" id="PF00730">
    <property type="entry name" value="HhH-GPD"/>
    <property type="match status" value="1"/>
</dbReference>
<dbReference type="InterPro" id="IPR011257">
    <property type="entry name" value="DNA_glycosylase"/>
</dbReference>
<dbReference type="HOGENOM" id="CLU_012862_0_3_9"/>
<dbReference type="PANTHER" id="PTHR42944">
    <property type="entry name" value="ADENINE DNA GLYCOSYLASE"/>
    <property type="match status" value="1"/>
</dbReference>
<dbReference type="GO" id="GO:0046872">
    <property type="term" value="F:metal ion binding"/>
    <property type="evidence" value="ECO:0007669"/>
    <property type="project" value="UniProtKB-KW"/>
</dbReference>
<dbReference type="eggNOG" id="COG1194">
    <property type="taxonomic scope" value="Bacteria"/>
</dbReference>
<sequence>MSFKGKHDTISAVKKMNFQEELCAWYKIHHRELPFRQSRDPYAIWVSEIMAQQTRIDSMLPYYKRWMERWPTVEALAEAPIEDILHVWQGLGYYNRARKLHAGAKVVVERYGGLLPADVEQLRTIPGIGFYTAGAIGSIAYGLRAPAVDGNVLRVTTRVLQYGEDITKKTTADYVWRQVYDWMEGSNPAVFTQAMMEIGALVCTPKNPQCLLCPLAPFCGAGQDGSWSQYPVKKKAKPPLELQLYTYWIENDRRQILLSDDWSDGLMEGLYRLPQAAAPLEQTDQLDFAGQRKHVFSHRVWKMECYRGQWDDQVQETLPEHCFWIAKDQLDTLPIVGAHRKWLDEGLADDAEASPDNPESVQISEASLTDPAETAGIEACQVSDASIMEKKKNKKKG</sequence>
<keyword evidence="12" id="KW-0411">Iron-sulfur</keyword>
<name>B9Y8G7_9FIRM</name>
<dbReference type="NCBIfam" id="TIGR01084">
    <property type="entry name" value="mutY"/>
    <property type="match status" value="1"/>
</dbReference>
<dbReference type="InterPro" id="IPR000445">
    <property type="entry name" value="HhH_motif"/>
</dbReference>
<dbReference type="GO" id="GO:0034039">
    <property type="term" value="F:8-oxo-7,8-dihydroguanine DNA N-glycosylase activity"/>
    <property type="evidence" value="ECO:0007669"/>
    <property type="project" value="TreeGrafter"/>
</dbReference>
<dbReference type="Proteomes" id="UP000005950">
    <property type="component" value="Unassembled WGS sequence"/>
</dbReference>
<evidence type="ECO:0000256" key="4">
    <source>
        <dbReference type="ARBA" id="ARBA00008343"/>
    </source>
</evidence>
<dbReference type="GO" id="GO:0032357">
    <property type="term" value="F:oxidized purine DNA binding"/>
    <property type="evidence" value="ECO:0007669"/>
    <property type="project" value="TreeGrafter"/>
</dbReference>
<dbReference type="EMBL" id="ACCF01000124">
    <property type="protein sequence ID" value="EEF67722.1"/>
    <property type="molecule type" value="Genomic_DNA"/>
</dbReference>
<dbReference type="CDD" id="cd00056">
    <property type="entry name" value="ENDO3c"/>
    <property type="match status" value="1"/>
</dbReference>
<dbReference type="InterPro" id="IPR003265">
    <property type="entry name" value="HhH-GPD_domain"/>
</dbReference>
<feature type="domain" description="HhH-GPD" evidence="16">
    <location>
        <begin position="50"/>
        <end position="201"/>
    </location>
</feature>
<dbReference type="InterPro" id="IPR004036">
    <property type="entry name" value="Endonuclease-III-like_CS2"/>
</dbReference>
<dbReference type="Gene3D" id="1.10.1670.10">
    <property type="entry name" value="Helix-hairpin-Helix base-excision DNA repair enzymes (C-terminal)"/>
    <property type="match status" value="1"/>
</dbReference>
<comment type="caution">
    <text evidence="17">The sequence shown here is derived from an EMBL/GenBank/DDBJ whole genome shotgun (WGS) entry which is preliminary data.</text>
</comment>
<evidence type="ECO:0000259" key="16">
    <source>
        <dbReference type="SMART" id="SM00478"/>
    </source>
</evidence>
<comment type="function">
    <text evidence="3">Adenine glycosylase active on G-A mispairs. MutY also corrects error-prone DNA synthesis past GO lesions which are due to the oxidatively damaged form of guanine: 7,8-dihydro-8-oxoguanine (8-oxo-dGTP).</text>
</comment>
<evidence type="ECO:0000256" key="10">
    <source>
        <dbReference type="ARBA" id="ARBA00022801"/>
    </source>
</evidence>
<comment type="similarity">
    <text evidence="4">Belongs to the Nth/MutY family.</text>
</comment>
<dbReference type="FunFam" id="1.10.340.30:FF:000002">
    <property type="entry name" value="Adenine DNA glycosylase"/>
    <property type="match status" value="1"/>
</dbReference>